<sequence length="52" mass="6022">MPPIPRNWRELRADIAAIFHWQPSEIRALTVEDFLLAHAEAEARVLLMRGGR</sequence>
<keyword evidence="2" id="KW-1185">Reference proteome</keyword>
<comment type="caution">
    <text evidence="1">The sequence shown here is derived from an EMBL/GenBank/DDBJ whole genome shotgun (WGS) entry which is preliminary data.</text>
</comment>
<name>A0A255XWI2_9PROT</name>
<dbReference type="InterPro" id="IPR009493">
    <property type="entry name" value="P2_GpE"/>
</dbReference>
<organism evidence="1 2">
    <name type="scientific">Elstera cyanobacteriorum</name>
    <dbReference type="NCBI Taxonomy" id="2022747"/>
    <lineage>
        <taxon>Bacteria</taxon>
        <taxon>Pseudomonadati</taxon>
        <taxon>Pseudomonadota</taxon>
        <taxon>Alphaproteobacteria</taxon>
        <taxon>Rhodospirillales</taxon>
        <taxon>Rhodospirillaceae</taxon>
        <taxon>Elstera</taxon>
    </lineage>
</organism>
<evidence type="ECO:0008006" key="3">
    <source>
        <dbReference type="Google" id="ProtNLM"/>
    </source>
</evidence>
<dbReference type="Proteomes" id="UP000216361">
    <property type="component" value="Unassembled WGS sequence"/>
</dbReference>
<proteinExistence type="predicted"/>
<protein>
    <recommendedName>
        <fullName evidence="3">GpE family phage tail protein</fullName>
    </recommendedName>
</protein>
<dbReference type="AlphaFoldDB" id="A0A255XWI2"/>
<gene>
    <name evidence="1" type="ORF">CHR90_02395</name>
</gene>
<evidence type="ECO:0000313" key="1">
    <source>
        <dbReference type="EMBL" id="OYQ21349.1"/>
    </source>
</evidence>
<dbReference type="Pfam" id="PF06528">
    <property type="entry name" value="Phage_P2_GpE"/>
    <property type="match status" value="1"/>
</dbReference>
<dbReference type="EMBL" id="NOXS01000023">
    <property type="protein sequence ID" value="OYQ21349.1"/>
    <property type="molecule type" value="Genomic_DNA"/>
</dbReference>
<reference evidence="1 2" key="1">
    <citation type="submission" date="2017-07" db="EMBL/GenBank/DDBJ databases">
        <title>Elstera cyanobacteriorum sp. nov., a novel bacterium isolated from cyanobacterial aggregates in a eutrophic lake.</title>
        <authorList>
            <person name="Cai H."/>
        </authorList>
    </citation>
    <scope>NUCLEOTIDE SEQUENCE [LARGE SCALE GENOMIC DNA]</scope>
    <source>
        <strain evidence="1 2">TH019</strain>
    </source>
</reference>
<evidence type="ECO:0000313" key="2">
    <source>
        <dbReference type="Proteomes" id="UP000216361"/>
    </source>
</evidence>
<accession>A0A255XWI2</accession>